<evidence type="ECO:0000259" key="6">
    <source>
        <dbReference type="PROSITE" id="PS50072"/>
    </source>
</evidence>
<comment type="caution">
    <text evidence="7">The sequence shown here is derived from an EMBL/GenBank/DDBJ whole genome shotgun (WGS) entry which is preliminary data.</text>
</comment>
<evidence type="ECO:0000256" key="2">
    <source>
        <dbReference type="ARBA" id="ARBA00007365"/>
    </source>
</evidence>
<evidence type="ECO:0000313" key="7">
    <source>
        <dbReference type="EMBL" id="CEF99441.1"/>
    </source>
</evidence>
<dbReference type="GO" id="GO:0006457">
    <property type="term" value="P:protein folding"/>
    <property type="evidence" value="ECO:0007669"/>
    <property type="project" value="InterPro"/>
</dbReference>
<dbReference type="RefSeq" id="XP_022839839.1">
    <property type="nucleotide sequence ID" value="XM_022983208.1"/>
</dbReference>
<dbReference type="GeneID" id="9832050"/>
<dbReference type="InterPro" id="IPR002130">
    <property type="entry name" value="Cyclophilin-type_PPIase_dom"/>
</dbReference>
<keyword evidence="4 5" id="KW-0413">Isomerase</keyword>
<dbReference type="InterPro" id="IPR020892">
    <property type="entry name" value="Cyclophilin-type_PPIase_CS"/>
</dbReference>
<organism evidence="7 8">
    <name type="scientific">Ostreococcus tauri</name>
    <name type="common">Marine green alga</name>
    <dbReference type="NCBI Taxonomy" id="70448"/>
    <lineage>
        <taxon>Eukaryota</taxon>
        <taxon>Viridiplantae</taxon>
        <taxon>Chlorophyta</taxon>
        <taxon>Mamiellophyceae</taxon>
        <taxon>Mamiellales</taxon>
        <taxon>Bathycoccaceae</taxon>
        <taxon>Ostreococcus</taxon>
    </lineage>
</organism>
<dbReference type="InterPro" id="IPR029000">
    <property type="entry name" value="Cyclophilin-like_dom_sf"/>
</dbReference>
<comment type="function">
    <text evidence="5">PPIases accelerate the folding of proteins. It catalyzes the cis-trans isomerization of proline imidic peptide bonds in oligopeptides.</text>
</comment>
<dbReference type="SUPFAM" id="SSF50891">
    <property type="entry name" value="Cyclophilin-like"/>
    <property type="match status" value="1"/>
</dbReference>
<reference evidence="7 8" key="2">
    <citation type="journal article" date="2014" name="BMC Genomics">
        <title>An improved genome of the model marine alga Ostreococcus tauri unfolds by assessing Illumina de novo assemblies.</title>
        <authorList>
            <person name="Blanc-Mathieu R."/>
            <person name="Verhelst B."/>
            <person name="Derelle E."/>
            <person name="Rombauts S."/>
            <person name="Bouget F.Y."/>
            <person name="Carre I."/>
            <person name="Chateau A."/>
            <person name="Eyre-Walker A."/>
            <person name="Grimsley N."/>
            <person name="Moreau H."/>
            <person name="Piegu B."/>
            <person name="Rivals E."/>
            <person name="Schackwitz W."/>
            <person name="Van de Peer Y."/>
            <person name="Piganeau G."/>
        </authorList>
    </citation>
    <scope>NUCLEOTIDE SEQUENCE [LARGE SCALE GENOMIC DNA]</scope>
    <source>
        <strain evidence="8">OTTH 0595 / CCAP 157/2 / RCC745</strain>
    </source>
</reference>
<accession>A0A090M5H9</accession>
<keyword evidence="8" id="KW-1185">Reference proteome</keyword>
<sequence length="260" mass="27063">MGASSSTMNPEEVRALAQTPVAYECPLGAPRADTPKVYFDIQLGRGSSATKLGRVTMELRADVAPKTAENFRALCEKPEGEGYLGSRFHRVIPQFMCQGGDFTADNGTGGRSIYGRTFPDENFTLQHLGPGILSMANAGPNTNGSQFFICTVATPFLNGKHTVFGQVIDGMSVVRAIESVGSRGGETAADVVVGDCGVVSASAHGVAAGRRSTKPSGASTTTRRGAASIASAAARRLSSRASVRAFRVAVGFASRRVALA</sequence>
<dbReference type="PANTHER" id="PTHR11071:SF558">
    <property type="entry name" value="YCF3-RELATED"/>
    <property type="match status" value="1"/>
</dbReference>
<evidence type="ECO:0000256" key="5">
    <source>
        <dbReference type="RuleBase" id="RU363019"/>
    </source>
</evidence>
<dbReference type="OrthoDB" id="193499at2759"/>
<reference evidence="8" key="1">
    <citation type="journal article" date="2006" name="Proc. Natl. Acad. Sci. U.S.A.">
        <title>Genome analysis of the smallest free-living eukaryote Ostreococcus tauri unveils many unique features.</title>
        <authorList>
            <person name="Derelle E."/>
            <person name="Ferraz C."/>
            <person name="Rombauts S."/>
            <person name="Rouze P."/>
            <person name="Worden A.Z."/>
            <person name="Robbens S."/>
            <person name="Partensky F."/>
            <person name="Degroeve S."/>
            <person name="Echeynie S."/>
            <person name="Cooke R."/>
            <person name="Saeys Y."/>
            <person name="Wuyts J."/>
            <person name="Jabbari K."/>
            <person name="Bowler C."/>
            <person name="Panaud O."/>
            <person name="Piegu B."/>
            <person name="Ball S.G."/>
            <person name="Ral J.-P."/>
            <person name="Bouget F.-Y."/>
            <person name="Piganeau G."/>
            <person name="De Baets B."/>
            <person name="Picard A."/>
            <person name="Delseny M."/>
            <person name="Demaille J."/>
            <person name="Van de Peer Y."/>
            <person name="Moreau H."/>
        </authorList>
    </citation>
    <scope>NUCLEOTIDE SEQUENCE [LARGE SCALE GENOMIC DNA]</scope>
    <source>
        <strain evidence="8">OTTH 0595 / CCAP 157/2 / RCC745</strain>
    </source>
</reference>
<dbReference type="PROSITE" id="PS50072">
    <property type="entry name" value="CSA_PPIASE_2"/>
    <property type="match status" value="1"/>
</dbReference>
<dbReference type="KEGG" id="ota:OT_ostta10g02750"/>
<gene>
    <name evidence="7" type="ORF">OT_ostta10g02750</name>
</gene>
<feature type="domain" description="PPIase cyclophilin-type" evidence="6">
    <location>
        <begin position="50"/>
        <end position="198"/>
    </location>
</feature>
<dbReference type="PRINTS" id="PR00153">
    <property type="entry name" value="CSAPPISMRASE"/>
</dbReference>
<dbReference type="GO" id="GO:0003755">
    <property type="term" value="F:peptidyl-prolyl cis-trans isomerase activity"/>
    <property type="evidence" value="ECO:0007669"/>
    <property type="project" value="UniProtKB-UniRule"/>
</dbReference>
<evidence type="ECO:0000256" key="1">
    <source>
        <dbReference type="ARBA" id="ARBA00000971"/>
    </source>
</evidence>
<dbReference type="Proteomes" id="UP000009170">
    <property type="component" value="Unassembled WGS sequence"/>
</dbReference>
<dbReference type="EC" id="5.2.1.8" evidence="5"/>
<dbReference type="STRING" id="70448.A0A090M5H9"/>
<keyword evidence="3 5" id="KW-0697">Rotamase</keyword>
<dbReference type="GO" id="GO:0005737">
    <property type="term" value="C:cytoplasm"/>
    <property type="evidence" value="ECO:0007669"/>
    <property type="project" value="TreeGrafter"/>
</dbReference>
<comment type="catalytic activity">
    <reaction evidence="1 5">
        <text>[protein]-peptidylproline (omega=180) = [protein]-peptidylproline (omega=0)</text>
        <dbReference type="Rhea" id="RHEA:16237"/>
        <dbReference type="Rhea" id="RHEA-COMP:10747"/>
        <dbReference type="Rhea" id="RHEA-COMP:10748"/>
        <dbReference type="ChEBI" id="CHEBI:83833"/>
        <dbReference type="ChEBI" id="CHEBI:83834"/>
        <dbReference type="EC" id="5.2.1.8"/>
    </reaction>
</comment>
<dbReference type="FunFam" id="2.40.100.10:FF:000013">
    <property type="entry name" value="Peptidyl-prolyl cis-trans isomerase"/>
    <property type="match status" value="1"/>
</dbReference>
<dbReference type="InParanoid" id="A0A090M5H9"/>
<protein>
    <recommendedName>
        <fullName evidence="5">Peptidyl-prolyl cis-trans isomerase</fullName>
        <shortName evidence="5">PPIase</shortName>
        <ecNumber evidence="5">5.2.1.8</ecNumber>
    </recommendedName>
</protein>
<comment type="similarity">
    <text evidence="2 5">Belongs to the cyclophilin-type PPIase family.</text>
</comment>
<dbReference type="PROSITE" id="PS00170">
    <property type="entry name" value="CSA_PPIASE_1"/>
    <property type="match status" value="1"/>
</dbReference>
<dbReference type="Pfam" id="PF00160">
    <property type="entry name" value="Pro_isomerase"/>
    <property type="match status" value="1"/>
</dbReference>
<evidence type="ECO:0000256" key="4">
    <source>
        <dbReference type="ARBA" id="ARBA00023235"/>
    </source>
</evidence>
<dbReference type="AlphaFoldDB" id="A0A090M5H9"/>
<evidence type="ECO:0000256" key="3">
    <source>
        <dbReference type="ARBA" id="ARBA00023110"/>
    </source>
</evidence>
<dbReference type="EMBL" id="CAID01000010">
    <property type="protein sequence ID" value="CEF99441.1"/>
    <property type="molecule type" value="Genomic_DNA"/>
</dbReference>
<evidence type="ECO:0000313" key="8">
    <source>
        <dbReference type="Proteomes" id="UP000009170"/>
    </source>
</evidence>
<dbReference type="GO" id="GO:0016018">
    <property type="term" value="F:cyclosporin A binding"/>
    <property type="evidence" value="ECO:0007669"/>
    <property type="project" value="TreeGrafter"/>
</dbReference>
<dbReference type="Gene3D" id="2.40.100.10">
    <property type="entry name" value="Cyclophilin-like"/>
    <property type="match status" value="1"/>
</dbReference>
<proteinExistence type="inferred from homology"/>
<dbReference type="PANTHER" id="PTHR11071">
    <property type="entry name" value="PEPTIDYL-PROLYL CIS-TRANS ISOMERASE"/>
    <property type="match status" value="1"/>
</dbReference>
<name>A0A090M5H9_OSTTA</name>